<accession>A0A172TI13</accession>
<organism evidence="2 3">
    <name type="scientific">Paenibacillus swuensis</name>
    <dbReference type="NCBI Taxonomy" id="1178515"/>
    <lineage>
        <taxon>Bacteria</taxon>
        <taxon>Bacillati</taxon>
        <taxon>Bacillota</taxon>
        <taxon>Bacilli</taxon>
        <taxon>Bacillales</taxon>
        <taxon>Paenibacillaceae</taxon>
        <taxon>Paenibacillus</taxon>
    </lineage>
</organism>
<sequence length="197" mass="22998">MKKSVRNSIVLFSTLALALGAPLLFNELQAESSAPEMISPELKGVWYVQQDYGEKIPELIRMVYKDYINETQKGSFPDTYYLEHGKSDDDVKYVFKFNELDSQNSRRLISLLKIELGKRVEIRQAAKVNYTNLISNLSNEYKRKIQSCNYDHRTDTVYLVADLSDTEFLRIRNKYKHIKFKTHKVQHKSAGPSYLFK</sequence>
<evidence type="ECO:0000313" key="2">
    <source>
        <dbReference type="EMBL" id="ANE46534.1"/>
    </source>
</evidence>
<dbReference type="EMBL" id="CP011388">
    <property type="protein sequence ID" value="ANE46534.1"/>
    <property type="molecule type" value="Genomic_DNA"/>
</dbReference>
<keyword evidence="1" id="KW-0732">Signal</keyword>
<dbReference type="KEGG" id="pswu:SY83_09855"/>
<protein>
    <submittedName>
        <fullName evidence="2">Uncharacterized protein</fullName>
    </submittedName>
</protein>
<feature type="chain" id="PRO_5038653626" evidence="1">
    <location>
        <begin position="19"/>
        <end position="197"/>
    </location>
</feature>
<evidence type="ECO:0000256" key="1">
    <source>
        <dbReference type="SAM" id="SignalP"/>
    </source>
</evidence>
<gene>
    <name evidence="2" type="ORF">SY83_09855</name>
</gene>
<dbReference type="PATRIC" id="fig|1178515.4.peg.1973"/>
<name>A0A172TI13_9BACL</name>
<dbReference type="STRING" id="1178515.SY83_09855"/>
<dbReference type="AlphaFoldDB" id="A0A172TI13"/>
<evidence type="ECO:0000313" key="3">
    <source>
        <dbReference type="Proteomes" id="UP000076927"/>
    </source>
</evidence>
<proteinExistence type="predicted"/>
<dbReference type="Proteomes" id="UP000076927">
    <property type="component" value="Chromosome"/>
</dbReference>
<keyword evidence="3" id="KW-1185">Reference proteome</keyword>
<feature type="signal peptide" evidence="1">
    <location>
        <begin position="1"/>
        <end position="18"/>
    </location>
</feature>
<reference evidence="2 3" key="1">
    <citation type="submission" date="2015-01" db="EMBL/GenBank/DDBJ databases">
        <title>Paenibacillus swuensis/DY6/whole genome sequencing.</title>
        <authorList>
            <person name="Kim M.K."/>
            <person name="Srinivasan S."/>
            <person name="Lee J.-J."/>
        </authorList>
    </citation>
    <scope>NUCLEOTIDE SEQUENCE [LARGE SCALE GENOMIC DNA]</scope>
    <source>
        <strain evidence="2 3">DY6</strain>
    </source>
</reference>